<dbReference type="Proteomes" id="UP000680038">
    <property type="component" value="Unassembled WGS sequence"/>
</dbReference>
<evidence type="ECO:0000259" key="1">
    <source>
        <dbReference type="PROSITE" id="PS51186"/>
    </source>
</evidence>
<dbReference type="InterPro" id="IPR016181">
    <property type="entry name" value="Acyl_CoA_acyltransferase"/>
</dbReference>
<evidence type="ECO:0000313" key="2">
    <source>
        <dbReference type="EMBL" id="CAG5007562.1"/>
    </source>
</evidence>
<sequence>MEIVVTQTGQEEISHFRRQFLNENHFQFIYNKCHDYGWADTYLFMLDGIQVGYGAVWGTDRRQDRDSIFEFYIIPPFRKFTNQIFPQFQARVRGEYIESQSNDFLLTSMLYEYCDAVRAEAILFEDHYKSELKLPDVLFRKVSEFDQLAGDGYDYLLEHDGEIVATGGFMLNYNFPYADIYMQVNEPFRRKGLGSFLVQELKAEAYRIGRVPAARCNIDNKISKATLLKAGFKICGFRLKGNIQKTENVS</sequence>
<dbReference type="Gene3D" id="3.40.630.30">
    <property type="match status" value="1"/>
</dbReference>
<dbReference type="PROSITE" id="PS51186">
    <property type="entry name" value="GNAT"/>
    <property type="match status" value="1"/>
</dbReference>
<dbReference type="CDD" id="cd04301">
    <property type="entry name" value="NAT_SF"/>
    <property type="match status" value="1"/>
</dbReference>
<dbReference type="AlphaFoldDB" id="A0A916JIN6"/>
<evidence type="ECO:0000313" key="3">
    <source>
        <dbReference type="Proteomes" id="UP000680038"/>
    </source>
</evidence>
<name>A0A916JIN6_9BACT</name>
<dbReference type="InterPro" id="IPR000182">
    <property type="entry name" value="GNAT_dom"/>
</dbReference>
<reference evidence="2" key="1">
    <citation type="submission" date="2021-04" db="EMBL/GenBank/DDBJ databases">
        <authorList>
            <person name="Rodrigo-Torres L."/>
            <person name="Arahal R. D."/>
            <person name="Lucena T."/>
        </authorList>
    </citation>
    <scope>NUCLEOTIDE SEQUENCE</scope>
    <source>
        <strain evidence="2">CECT 9275</strain>
    </source>
</reference>
<gene>
    <name evidence="2" type="ORF">DYBT9275_04075</name>
</gene>
<feature type="domain" description="N-acetyltransferase" evidence="1">
    <location>
        <begin position="111"/>
        <end position="250"/>
    </location>
</feature>
<protein>
    <recommendedName>
        <fullName evidence="1">N-acetyltransferase domain-containing protein</fullName>
    </recommendedName>
</protein>
<organism evidence="2 3">
    <name type="scientific">Dyadobacter helix</name>
    <dbReference type="NCBI Taxonomy" id="2822344"/>
    <lineage>
        <taxon>Bacteria</taxon>
        <taxon>Pseudomonadati</taxon>
        <taxon>Bacteroidota</taxon>
        <taxon>Cytophagia</taxon>
        <taxon>Cytophagales</taxon>
        <taxon>Spirosomataceae</taxon>
        <taxon>Dyadobacter</taxon>
    </lineage>
</organism>
<dbReference type="EMBL" id="CAJRAF010000002">
    <property type="protein sequence ID" value="CAG5007562.1"/>
    <property type="molecule type" value="Genomic_DNA"/>
</dbReference>
<dbReference type="GO" id="GO:0016747">
    <property type="term" value="F:acyltransferase activity, transferring groups other than amino-acyl groups"/>
    <property type="evidence" value="ECO:0007669"/>
    <property type="project" value="InterPro"/>
</dbReference>
<proteinExistence type="predicted"/>
<dbReference type="RefSeq" id="WP_215240490.1">
    <property type="nucleotide sequence ID" value="NZ_CAJRAF010000002.1"/>
</dbReference>
<keyword evidence="3" id="KW-1185">Reference proteome</keyword>
<dbReference type="SUPFAM" id="SSF55729">
    <property type="entry name" value="Acyl-CoA N-acyltransferases (Nat)"/>
    <property type="match status" value="1"/>
</dbReference>
<accession>A0A916JIN6</accession>
<comment type="caution">
    <text evidence="2">The sequence shown here is derived from an EMBL/GenBank/DDBJ whole genome shotgun (WGS) entry which is preliminary data.</text>
</comment>
<dbReference type="Pfam" id="PF00583">
    <property type="entry name" value="Acetyltransf_1"/>
    <property type="match status" value="1"/>
</dbReference>